<keyword evidence="2" id="KW-1185">Reference proteome</keyword>
<reference evidence="1 2" key="1">
    <citation type="journal article" date="2024" name="Chem. Sci.">
        <title>Discovery of megapolipeptins by genome mining of a Burkholderiales bacteria collection.</title>
        <authorList>
            <person name="Paulo B.S."/>
            <person name="Recchia M.J.J."/>
            <person name="Lee S."/>
            <person name="Fergusson C.H."/>
            <person name="Romanowski S.B."/>
            <person name="Hernandez A."/>
            <person name="Krull N."/>
            <person name="Liu D.Y."/>
            <person name="Cavanagh H."/>
            <person name="Bos A."/>
            <person name="Gray C.A."/>
            <person name="Murphy B.T."/>
            <person name="Linington R.G."/>
            <person name="Eustaquio A.S."/>
        </authorList>
    </citation>
    <scope>NUCLEOTIDE SEQUENCE [LARGE SCALE GENOMIC DNA]</scope>
    <source>
        <strain evidence="1 2">RL18-126-BIB-B</strain>
    </source>
</reference>
<gene>
    <name evidence="1" type="ORF">PQR01_21030</name>
</gene>
<accession>A0ACC7NEN8</accession>
<dbReference type="Proteomes" id="UP001629235">
    <property type="component" value="Unassembled WGS sequence"/>
</dbReference>
<evidence type="ECO:0000313" key="2">
    <source>
        <dbReference type="Proteomes" id="UP001629235"/>
    </source>
</evidence>
<sequence length="52" mass="5738">MTSAIDTMRERFLASGDDADLPIVDAHHHFCDGRRVGTARSHRRSALGRACT</sequence>
<name>A0ACC7NEN8_9BURK</name>
<dbReference type="EMBL" id="JAQQDW010000043">
    <property type="protein sequence ID" value="MFM0105902.1"/>
    <property type="molecule type" value="Genomic_DNA"/>
</dbReference>
<organism evidence="1 2">
    <name type="scientific">Paraburkholderia rhynchosiae</name>
    <dbReference type="NCBI Taxonomy" id="487049"/>
    <lineage>
        <taxon>Bacteria</taxon>
        <taxon>Pseudomonadati</taxon>
        <taxon>Pseudomonadota</taxon>
        <taxon>Betaproteobacteria</taxon>
        <taxon>Burkholderiales</taxon>
        <taxon>Burkholderiaceae</taxon>
        <taxon>Paraburkholderia</taxon>
    </lineage>
</organism>
<comment type="caution">
    <text evidence="1">The sequence shown here is derived from an EMBL/GenBank/DDBJ whole genome shotgun (WGS) entry which is preliminary data.</text>
</comment>
<evidence type="ECO:0000313" key="1">
    <source>
        <dbReference type="EMBL" id="MFM0105902.1"/>
    </source>
</evidence>
<proteinExistence type="predicted"/>
<protein>
    <submittedName>
        <fullName evidence="1">Uncharacterized protein</fullName>
    </submittedName>
</protein>